<keyword evidence="11" id="KW-1185">Reference proteome</keyword>
<evidence type="ECO:0000256" key="3">
    <source>
        <dbReference type="ARBA" id="ARBA00022801"/>
    </source>
</evidence>
<evidence type="ECO:0000256" key="1">
    <source>
        <dbReference type="ARBA" id="ARBA00022670"/>
    </source>
</evidence>
<evidence type="ECO:0000256" key="8">
    <source>
        <dbReference type="SAM" id="Phobius"/>
    </source>
</evidence>
<dbReference type="PANTHER" id="PTHR22726:SF1">
    <property type="entry name" value="METALLOENDOPEPTIDASE OMA1, MITOCHONDRIAL"/>
    <property type="match status" value="1"/>
</dbReference>
<evidence type="ECO:0000313" key="11">
    <source>
        <dbReference type="Proteomes" id="UP000275394"/>
    </source>
</evidence>
<comment type="caution">
    <text evidence="10">The sequence shown here is derived from an EMBL/GenBank/DDBJ whole genome shotgun (WGS) entry which is preliminary data.</text>
</comment>
<dbReference type="Proteomes" id="UP000275394">
    <property type="component" value="Unassembled WGS sequence"/>
</dbReference>
<dbReference type="EMBL" id="RKHR01000004">
    <property type="protein sequence ID" value="ROS01884.1"/>
    <property type="molecule type" value="Genomic_DNA"/>
</dbReference>
<dbReference type="RefSeq" id="WP_123712637.1">
    <property type="nucleotide sequence ID" value="NZ_RKHR01000004.1"/>
</dbReference>
<evidence type="ECO:0000256" key="4">
    <source>
        <dbReference type="ARBA" id="ARBA00022833"/>
    </source>
</evidence>
<gene>
    <name evidence="10" type="ORF">EDC56_2333</name>
</gene>
<comment type="similarity">
    <text evidence="6">Belongs to the peptidase M48 family.</text>
</comment>
<keyword evidence="8" id="KW-0472">Membrane</keyword>
<name>A0A3N2DPX8_9GAMM</name>
<protein>
    <submittedName>
        <fullName evidence="10">Peptidase M48-like protein</fullName>
    </submittedName>
</protein>
<evidence type="ECO:0000313" key="10">
    <source>
        <dbReference type="EMBL" id="ROS01884.1"/>
    </source>
</evidence>
<comment type="cofactor">
    <cofactor evidence="6">
        <name>Zn(2+)</name>
        <dbReference type="ChEBI" id="CHEBI:29105"/>
    </cofactor>
    <text evidence="6">Binds 1 zinc ion per subunit.</text>
</comment>
<accession>A0A3N2DPX8</accession>
<dbReference type="GO" id="GO:0046872">
    <property type="term" value="F:metal ion binding"/>
    <property type="evidence" value="ECO:0007669"/>
    <property type="project" value="UniProtKB-KW"/>
</dbReference>
<dbReference type="Gene3D" id="3.30.2010.10">
    <property type="entry name" value="Metalloproteases ('zincins'), catalytic domain"/>
    <property type="match status" value="1"/>
</dbReference>
<feature type="domain" description="Peptidase M48" evidence="9">
    <location>
        <begin position="158"/>
        <end position="345"/>
    </location>
</feature>
<keyword evidence="8" id="KW-0812">Transmembrane</keyword>
<dbReference type="GO" id="GO:0016020">
    <property type="term" value="C:membrane"/>
    <property type="evidence" value="ECO:0007669"/>
    <property type="project" value="TreeGrafter"/>
</dbReference>
<evidence type="ECO:0000256" key="2">
    <source>
        <dbReference type="ARBA" id="ARBA00022723"/>
    </source>
</evidence>
<feature type="transmembrane region" description="Helical" evidence="8">
    <location>
        <begin position="94"/>
        <end position="112"/>
    </location>
</feature>
<dbReference type="InterPro" id="IPR001915">
    <property type="entry name" value="Peptidase_M48"/>
</dbReference>
<keyword evidence="2" id="KW-0479">Metal-binding</keyword>
<evidence type="ECO:0000256" key="7">
    <source>
        <dbReference type="SAM" id="MobiDB-lite"/>
    </source>
</evidence>
<reference evidence="10 11" key="1">
    <citation type="submission" date="2018-11" db="EMBL/GenBank/DDBJ databases">
        <title>Genomic Encyclopedia of Type Strains, Phase IV (KMG-IV): sequencing the most valuable type-strain genomes for metagenomic binning, comparative biology and taxonomic classification.</title>
        <authorList>
            <person name="Goeker M."/>
        </authorList>
    </citation>
    <scope>NUCLEOTIDE SEQUENCE [LARGE SCALE GENOMIC DNA]</scope>
    <source>
        <strain evidence="10 11">DSM 100316</strain>
    </source>
</reference>
<keyword evidence="4 6" id="KW-0862">Zinc</keyword>
<sequence length="384" mass="41765">MTEVRGCYIHSGCSAAQKAVAALSAEGVLTIRALDGSALMSGQPTDYRFADVIPGMAVDLLIADGALFTPDDASYRWPSLSVAQRLLERLESRWLMALLALIIIPLFIWWLVQRGIPAAADATVQWLPQQVGEELGQQTLVILDKTYLQPTALEQELQQSVRQRWQFMLSELQLPADDFQLHFRATALGANAFALADGSVIVTDALVQLMADSPDVLTAVLLHEIGHVVHQHNLKGVARGAATTLLYSMVLGDVEGGGELLLGAGIGLTQSAYSRDMEREADGYAHRQLQRLGLSAELFAEAMERLQLSRVEEGPTEQVEGFASHLQNYLSSHPQSQRRIDAARQAASNDLSGPANIEADPSVIRAIEGPDATLVEVDDEFDDM</sequence>
<evidence type="ECO:0000256" key="6">
    <source>
        <dbReference type="RuleBase" id="RU003983"/>
    </source>
</evidence>
<keyword evidence="3 6" id="KW-0378">Hydrolase</keyword>
<dbReference type="PANTHER" id="PTHR22726">
    <property type="entry name" value="METALLOENDOPEPTIDASE OMA1"/>
    <property type="match status" value="1"/>
</dbReference>
<keyword evidence="1 6" id="KW-0645">Protease</keyword>
<keyword evidence="5 6" id="KW-0482">Metalloprotease</keyword>
<proteinExistence type="inferred from homology"/>
<feature type="region of interest" description="Disordered" evidence="7">
    <location>
        <begin position="333"/>
        <end position="357"/>
    </location>
</feature>
<dbReference type="OrthoDB" id="9810445at2"/>
<dbReference type="InterPro" id="IPR051156">
    <property type="entry name" value="Mito/Outer_Membr_Metalloprot"/>
</dbReference>
<dbReference type="Pfam" id="PF01435">
    <property type="entry name" value="Peptidase_M48"/>
    <property type="match status" value="1"/>
</dbReference>
<organism evidence="10 11">
    <name type="scientific">Sinobacterium caligoides</name>
    <dbReference type="NCBI Taxonomy" id="933926"/>
    <lineage>
        <taxon>Bacteria</taxon>
        <taxon>Pseudomonadati</taxon>
        <taxon>Pseudomonadota</taxon>
        <taxon>Gammaproteobacteria</taxon>
        <taxon>Cellvibrionales</taxon>
        <taxon>Spongiibacteraceae</taxon>
        <taxon>Sinobacterium</taxon>
    </lineage>
</organism>
<keyword evidence="8" id="KW-1133">Transmembrane helix</keyword>
<dbReference type="AlphaFoldDB" id="A0A3N2DPX8"/>
<evidence type="ECO:0000256" key="5">
    <source>
        <dbReference type="ARBA" id="ARBA00023049"/>
    </source>
</evidence>
<dbReference type="CDD" id="cd07332">
    <property type="entry name" value="M48C_Oma1_like"/>
    <property type="match status" value="1"/>
</dbReference>
<dbReference type="GO" id="GO:0004222">
    <property type="term" value="F:metalloendopeptidase activity"/>
    <property type="evidence" value="ECO:0007669"/>
    <property type="project" value="InterPro"/>
</dbReference>
<dbReference type="GO" id="GO:0051603">
    <property type="term" value="P:proteolysis involved in protein catabolic process"/>
    <property type="evidence" value="ECO:0007669"/>
    <property type="project" value="TreeGrafter"/>
</dbReference>
<evidence type="ECO:0000259" key="9">
    <source>
        <dbReference type="Pfam" id="PF01435"/>
    </source>
</evidence>